<keyword evidence="2" id="KW-0285">Flavoprotein</keyword>
<dbReference type="RefSeq" id="WP_284054391.1">
    <property type="nucleotide sequence ID" value="NZ_JAGRQC010000003.1"/>
</dbReference>
<dbReference type="Pfam" id="PF03358">
    <property type="entry name" value="FMN_red"/>
    <property type="match status" value="1"/>
</dbReference>
<organism evidence="6 7">
    <name type="scientific">Stakelama marina</name>
    <dbReference type="NCBI Taxonomy" id="2826939"/>
    <lineage>
        <taxon>Bacteria</taxon>
        <taxon>Pseudomonadati</taxon>
        <taxon>Pseudomonadota</taxon>
        <taxon>Alphaproteobacteria</taxon>
        <taxon>Sphingomonadales</taxon>
        <taxon>Sphingomonadaceae</taxon>
        <taxon>Stakelama</taxon>
    </lineage>
</organism>
<dbReference type="PANTHER" id="PTHR43408:SF2">
    <property type="entry name" value="FMN REDUCTASE (NADPH)"/>
    <property type="match status" value="1"/>
</dbReference>
<dbReference type="InterPro" id="IPR005025">
    <property type="entry name" value="FMN_Rdtase-like_dom"/>
</dbReference>
<evidence type="ECO:0000259" key="5">
    <source>
        <dbReference type="Pfam" id="PF03358"/>
    </source>
</evidence>
<evidence type="ECO:0000313" key="7">
    <source>
        <dbReference type="Proteomes" id="UP000676996"/>
    </source>
</evidence>
<feature type="domain" description="NADPH-dependent FMN reductase-like" evidence="5">
    <location>
        <begin position="5"/>
        <end position="145"/>
    </location>
</feature>
<comment type="caution">
    <text evidence="6">The sequence shown here is derived from an EMBL/GenBank/DDBJ whole genome shotgun (WGS) entry which is preliminary data.</text>
</comment>
<evidence type="ECO:0000256" key="2">
    <source>
        <dbReference type="ARBA" id="ARBA00022630"/>
    </source>
</evidence>
<dbReference type="SUPFAM" id="SSF52218">
    <property type="entry name" value="Flavoproteins"/>
    <property type="match status" value="1"/>
</dbReference>
<keyword evidence="4" id="KW-0560">Oxidoreductase</keyword>
<dbReference type="InterPro" id="IPR051814">
    <property type="entry name" value="NAD(P)H-dep_FMN_reductase"/>
</dbReference>
<dbReference type="EMBL" id="JAGRQC010000003">
    <property type="protein sequence ID" value="MBR0553146.1"/>
    <property type="molecule type" value="Genomic_DNA"/>
</dbReference>
<reference evidence="6" key="1">
    <citation type="submission" date="2021-04" db="EMBL/GenBank/DDBJ databases">
        <title>Ouciella asimina sp. nov., isolated from the surface seawater in the hydrothermal field of Okinawa Trough.</title>
        <authorList>
            <person name="Shuang W."/>
        </authorList>
    </citation>
    <scope>NUCLEOTIDE SEQUENCE</scope>
    <source>
        <strain evidence="6">LXI357</strain>
    </source>
</reference>
<evidence type="ECO:0000256" key="4">
    <source>
        <dbReference type="ARBA" id="ARBA00023002"/>
    </source>
</evidence>
<dbReference type="PANTHER" id="PTHR43408">
    <property type="entry name" value="FMN REDUCTASE (NADPH)"/>
    <property type="match status" value="1"/>
</dbReference>
<comment type="similarity">
    <text evidence="1">Belongs to the SsuE family.</text>
</comment>
<keyword evidence="3" id="KW-0288">FMN</keyword>
<accession>A0A8T4ILV9</accession>
<dbReference type="AlphaFoldDB" id="A0A8T4ILV9"/>
<keyword evidence="7" id="KW-1185">Reference proteome</keyword>
<name>A0A8T4ILV9_9SPHN</name>
<dbReference type="Proteomes" id="UP000676996">
    <property type="component" value="Unassembled WGS sequence"/>
</dbReference>
<evidence type="ECO:0000256" key="1">
    <source>
        <dbReference type="ARBA" id="ARBA00005990"/>
    </source>
</evidence>
<proteinExistence type="inferred from homology"/>
<evidence type="ECO:0000313" key="6">
    <source>
        <dbReference type="EMBL" id="MBR0553146.1"/>
    </source>
</evidence>
<dbReference type="GO" id="GO:0016491">
    <property type="term" value="F:oxidoreductase activity"/>
    <property type="evidence" value="ECO:0007669"/>
    <property type="project" value="UniProtKB-KW"/>
</dbReference>
<dbReference type="Gene3D" id="3.40.50.360">
    <property type="match status" value="1"/>
</dbReference>
<dbReference type="InterPro" id="IPR029039">
    <property type="entry name" value="Flavoprotein-like_sf"/>
</dbReference>
<evidence type="ECO:0000256" key="3">
    <source>
        <dbReference type="ARBA" id="ARBA00022643"/>
    </source>
</evidence>
<sequence length="181" mass="19199">MKQPHIVAIGGTLRPQSATGNMLEAALAVAAEKGARTTLMTGDAIAFPNFEPEDALSNDQIRHFLDVLRSADGLIIGSPGYHGSLSGLVKNALDHVELMRRDDRVYFDGMPVGLIATAGGWQAAVSTLQALRTIVHALRGWPTPIGIAANTGQPGDAIAACDSQLRLMVGQILYFLDRARA</sequence>
<gene>
    <name evidence="6" type="ORF">J7S20_11565</name>
</gene>
<protein>
    <submittedName>
        <fullName evidence="6">NAD(P)H-dependent oxidoreductase</fullName>
    </submittedName>
</protein>